<accession>A0A9K3EF90</accession>
<evidence type="ECO:0000313" key="2">
    <source>
        <dbReference type="Proteomes" id="UP000215914"/>
    </source>
</evidence>
<dbReference type="Proteomes" id="UP000215914">
    <property type="component" value="Unassembled WGS sequence"/>
</dbReference>
<proteinExistence type="predicted"/>
<reference evidence="1" key="1">
    <citation type="journal article" date="2017" name="Nature">
        <title>The sunflower genome provides insights into oil metabolism, flowering and Asterid evolution.</title>
        <authorList>
            <person name="Badouin H."/>
            <person name="Gouzy J."/>
            <person name="Grassa C.J."/>
            <person name="Murat F."/>
            <person name="Staton S.E."/>
            <person name="Cottret L."/>
            <person name="Lelandais-Briere C."/>
            <person name="Owens G.L."/>
            <person name="Carrere S."/>
            <person name="Mayjonade B."/>
            <person name="Legrand L."/>
            <person name="Gill N."/>
            <person name="Kane N.C."/>
            <person name="Bowers J.E."/>
            <person name="Hubner S."/>
            <person name="Bellec A."/>
            <person name="Berard A."/>
            <person name="Berges H."/>
            <person name="Blanchet N."/>
            <person name="Boniface M.C."/>
            <person name="Brunel D."/>
            <person name="Catrice O."/>
            <person name="Chaidir N."/>
            <person name="Claudel C."/>
            <person name="Donnadieu C."/>
            <person name="Faraut T."/>
            <person name="Fievet G."/>
            <person name="Helmstetter N."/>
            <person name="King M."/>
            <person name="Knapp S.J."/>
            <person name="Lai Z."/>
            <person name="Le Paslier M.C."/>
            <person name="Lippi Y."/>
            <person name="Lorenzon L."/>
            <person name="Mandel J.R."/>
            <person name="Marage G."/>
            <person name="Marchand G."/>
            <person name="Marquand E."/>
            <person name="Bret-Mestries E."/>
            <person name="Morien E."/>
            <person name="Nambeesan S."/>
            <person name="Nguyen T."/>
            <person name="Pegot-Espagnet P."/>
            <person name="Pouilly N."/>
            <person name="Raftis F."/>
            <person name="Sallet E."/>
            <person name="Schiex T."/>
            <person name="Thomas J."/>
            <person name="Vandecasteele C."/>
            <person name="Vares D."/>
            <person name="Vear F."/>
            <person name="Vautrin S."/>
            <person name="Crespi M."/>
            <person name="Mangin B."/>
            <person name="Burke J.M."/>
            <person name="Salse J."/>
            <person name="Munos S."/>
            <person name="Vincourt P."/>
            <person name="Rieseberg L.H."/>
            <person name="Langlade N.B."/>
        </authorList>
    </citation>
    <scope>NUCLEOTIDE SEQUENCE</scope>
    <source>
        <tissue evidence="1">Leaves</tissue>
    </source>
</reference>
<sequence length="52" mass="6234">MLSKHTKQNMKCNEIMYYNVLMSIADIRCENMESMKVTDRHMCFTPKQFGKQ</sequence>
<name>A0A9K3EF90_HELAN</name>
<keyword evidence="2" id="KW-1185">Reference proteome</keyword>
<protein>
    <submittedName>
        <fullName evidence="1">Uncharacterized protein</fullName>
    </submittedName>
</protein>
<evidence type="ECO:0000313" key="1">
    <source>
        <dbReference type="EMBL" id="KAF5771923.1"/>
    </source>
</evidence>
<gene>
    <name evidence="1" type="ORF">HanXRQr2_Chr13g0570661</name>
</gene>
<reference evidence="1" key="2">
    <citation type="submission" date="2020-06" db="EMBL/GenBank/DDBJ databases">
        <title>Helianthus annuus Genome sequencing and assembly Release 2.</title>
        <authorList>
            <person name="Gouzy J."/>
            <person name="Langlade N."/>
            <person name="Munos S."/>
        </authorList>
    </citation>
    <scope>NUCLEOTIDE SEQUENCE</scope>
    <source>
        <tissue evidence="1">Leaves</tissue>
    </source>
</reference>
<organism evidence="1 2">
    <name type="scientific">Helianthus annuus</name>
    <name type="common">Common sunflower</name>
    <dbReference type="NCBI Taxonomy" id="4232"/>
    <lineage>
        <taxon>Eukaryota</taxon>
        <taxon>Viridiplantae</taxon>
        <taxon>Streptophyta</taxon>
        <taxon>Embryophyta</taxon>
        <taxon>Tracheophyta</taxon>
        <taxon>Spermatophyta</taxon>
        <taxon>Magnoliopsida</taxon>
        <taxon>eudicotyledons</taxon>
        <taxon>Gunneridae</taxon>
        <taxon>Pentapetalae</taxon>
        <taxon>asterids</taxon>
        <taxon>campanulids</taxon>
        <taxon>Asterales</taxon>
        <taxon>Asteraceae</taxon>
        <taxon>Asteroideae</taxon>
        <taxon>Heliantheae alliance</taxon>
        <taxon>Heliantheae</taxon>
        <taxon>Helianthus</taxon>
    </lineage>
</organism>
<dbReference type="EMBL" id="MNCJ02000328">
    <property type="protein sequence ID" value="KAF5771923.1"/>
    <property type="molecule type" value="Genomic_DNA"/>
</dbReference>
<dbReference type="AlphaFoldDB" id="A0A9K3EF90"/>
<dbReference type="Gramene" id="mRNA:HanXRQr2_Chr13g0570661">
    <property type="protein sequence ID" value="mRNA:HanXRQr2_Chr13g0570661"/>
    <property type="gene ID" value="HanXRQr2_Chr13g0570661"/>
</dbReference>
<comment type="caution">
    <text evidence="1">The sequence shown here is derived from an EMBL/GenBank/DDBJ whole genome shotgun (WGS) entry which is preliminary data.</text>
</comment>